<dbReference type="Pfam" id="PF02782">
    <property type="entry name" value="FGGY_C"/>
    <property type="match status" value="1"/>
</dbReference>
<name>A0ABD2ARV6_VESMC</name>
<sequence length="595" mass="65677">FQLCNFLVHILLRSALSQGHMALKSKYNIQLAFTNEQYTILKYRHLRNKIMNYFVGVDVGTGSARAALVSLNGKIIKLAICPLEIFHPAQDFYEQSSDNIWTAVCKVVKTVIEGTSINNIKGIGFDATCSLVAIDKNGLPVSVSPSGKDKQNVIMWMDHRAQKEADFINNLGHDILSYVGGKVSLEMQTPKMLWLKNNLPSSWNRAVLLFDLPDFLTWKATDSESRSLCSLVCKWNYYAEPNGNGWKEDFFNQIGLQDLKRNNWTKIGNKVQEPGEPVGQGLSAQAASELGLLKGTAVGTSLIDAHAGGLGMIGCTVPGISNKLTSRLALICGTSTCHMAVNENKIFINGIWGPYYSAMIPGLWLHEGGQSATGKLLDHVIDTHPATPKILKSLEKNTHIQQYLSALLQTMANKKNVKNVSYLTKYVHVWPDFHGNRSPLADPTLKGMVSGLSLSVDEENLAILYLATIQALTYGTKYILETLLVAGYEIESILICGGLSQNPLFVQIQADVLALPVLCPVEKESVLIGAAILGSYAAGEFVSMNAAIKSMGGEAKVIQPQTECYKYHLRKYEVFKRMVQDQRDYDKFMNEEIST</sequence>
<evidence type="ECO:0000259" key="6">
    <source>
        <dbReference type="Pfam" id="PF00370"/>
    </source>
</evidence>
<dbReference type="InterPro" id="IPR018485">
    <property type="entry name" value="FGGY_C"/>
</dbReference>
<dbReference type="Gene3D" id="3.30.420.40">
    <property type="match status" value="1"/>
</dbReference>
<evidence type="ECO:0000256" key="4">
    <source>
        <dbReference type="ARBA" id="ARBA00074355"/>
    </source>
</evidence>
<dbReference type="SUPFAM" id="SSF53067">
    <property type="entry name" value="Actin-like ATPase domain"/>
    <property type="match status" value="2"/>
</dbReference>
<feature type="domain" description="Carbohydrate kinase FGGY N-terminal" evidence="6">
    <location>
        <begin position="53"/>
        <end position="311"/>
    </location>
</feature>
<dbReference type="InterPro" id="IPR006003">
    <property type="entry name" value="FGGY_RbtK-like"/>
</dbReference>
<dbReference type="Gene3D" id="1.20.58.2240">
    <property type="match status" value="1"/>
</dbReference>
<dbReference type="FunFam" id="3.30.420.40:FF:000101">
    <property type="entry name" value="FGGY carbohydrate kinase domain-containing protein"/>
    <property type="match status" value="1"/>
</dbReference>
<dbReference type="InterPro" id="IPR043129">
    <property type="entry name" value="ATPase_NBD"/>
</dbReference>
<reference evidence="8 9" key="1">
    <citation type="journal article" date="2024" name="Ann. Entomol. Soc. Am.">
        <title>Genomic analyses of the southern and eastern yellowjacket wasps (Hymenoptera: Vespidae) reveal evolutionary signatures of social life.</title>
        <authorList>
            <person name="Catto M.A."/>
            <person name="Caine P.B."/>
            <person name="Orr S.E."/>
            <person name="Hunt B.G."/>
            <person name="Goodisman M.A.D."/>
        </authorList>
    </citation>
    <scope>NUCLEOTIDE SEQUENCE [LARGE SCALE GENOMIC DNA]</scope>
    <source>
        <strain evidence="8">232</strain>
        <tissue evidence="8">Head and thorax</tissue>
    </source>
</reference>
<keyword evidence="9" id="KW-1185">Reference proteome</keyword>
<evidence type="ECO:0000256" key="5">
    <source>
        <dbReference type="SAM" id="SignalP"/>
    </source>
</evidence>
<gene>
    <name evidence="8" type="ORF">V1477_019192</name>
</gene>
<feature type="non-terminal residue" evidence="8">
    <location>
        <position position="1"/>
    </location>
</feature>
<dbReference type="NCBIfam" id="TIGR01315">
    <property type="entry name" value="5C_CHO_kinase"/>
    <property type="match status" value="1"/>
</dbReference>
<accession>A0ABD2ARV6</accession>
<dbReference type="PANTHER" id="PTHR43435">
    <property type="entry name" value="RIBULOKINASE"/>
    <property type="match status" value="1"/>
</dbReference>
<keyword evidence="3 8" id="KW-0418">Kinase</keyword>
<dbReference type="AlphaFoldDB" id="A0ABD2ARV6"/>
<dbReference type="EMBL" id="JAYRBN010000114">
    <property type="protein sequence ID" value="KAL2723341.1"/>
    <property type="molecule type" value="Genomic_DNA"/>
</dbReference>
<evidence type="ECO:0000313" key="9">
    <source>
        <dbReference type="Proteomes" id="UP001607303"/>
    </source>
</evidence>
<protein>
    <recommendedName>
        <fullName evidence="4">FGGY carbohydrate kinase domain-containing protein</fullName>
    </recommendedName>
</protein>
<dbReference type="GO" id="GO:0016301">
    <property type="term" value="F:kinase activity"/>
    <property type="evidence" value="ECO:0007669"/>
    <property type="project" value="UniProtKB-KW"/>
</dbReference>
<comment type="similarity">
    <text evidence="1">Belongs to the FGGY kinase family.</text>
</comment>
<keyword evidence="5" id="KW-0732">Signal</keyword>
<comment type="caution">
    <text evidence="8">The sequence shown here is derived from an EMBL/GenBank/DDBJ whole genome shotgun (WGS) entry which is preliminary data.</text>
</comment>
<evidence type="ECO:0000256" key="2">
    <source>
        <dbReference type="ARBA" id="ARBA00022679"/>
    </source>
</evidence>
<proteinExistence type="inferred from homology"/>
<feature type="signal peptide" evidence="5">
    <location>
        <begin position="1"/>
        <end position="17"/>
    </location>
</feature>
<dbReference type="InterPro" id="IPR018484">
    <property type="entry name" value="FGGY_N"/>
</dbReference>
<dbReference type="Proteomes" id="UP001607303">
    <property type="component" value="Unassembled WGS sequence"/>
</dbReference>
<feature type="domain" description="Carbohydrate kinase FGGY C-terminal" evidence="7">
    <location>
        <begin position="328"/>
        <end position="538"/>
    </location>
</feature>
<keyword evidence="2" id="KW-0808">Transferase</keyword>
<feature type="chain" id="PRO_5044879763" description="FGGY carbohydrate kinase domain-containing protein" evidence="5">
    <location>
        <begin position="18"/>
        <end position="595"/>
    </location>
</feature>
<dbReference type="Pfam" id="PF00370">
    <property type="entry name" value="FGGY_N"/>
    <property type="match status" value="1"/>
</dbReference>
<organism evidence="8 9">
    <name type="scientific">Vespula maculifrons</name>
    <name type="common">Eastern yellow jacket</name>
    <name type="synonym">Wasp</name>
    <dbReference type="NCBI Taxonomy" id="7453"/>
    <lineage>
        <taxon>Eukaryota</taxon>
        <taxon>Metazoa</taxon>
        <taxon>Ecdysozoa</taxon>
        <taxon>Arthropoda</taxon>
        <taxon>Hexapoda</taxon>
        <taxon>Insecta</taxon>
        <taxon>Pterygota</taxon>
        <taxon>Neoptera</taxon>
        <taxon>Endopterygota</taxon>
        <taxon>Hymenoptera</taxon>
        <taxon>Apocrita</taxon>
        <taxon>Aculeata</taxon>
        <taxon>Vespoidea</taxon>
        <taxon>Vespidae</taxon>
        <taxon>Vespinae</taxon>
        <taxon>Vespula</taxon>
    </lineage>
</organism>
<evidence type="ECO:0000256" key="3">
    <source>
        <dbReference type="ARBA" id="ARBA00022777"/>
    </source>
</evidence>
<evidence type="ECO:0000256" key="1">
    <source>
        <dbReference type="ARBA" id="ARBA00009156"/>
    </source>
</evidence>
<dbReference type="PANTHER" id="PTHR43435:SF4">
    <property type="entry name" value="FGGY CARBOHYDRATE KINASE DOMAIN-CONTAINING PROTEIN"/>
    <property type="match status" value="1"/>
</dbReference>
<evidence type="ECO:0000313" key="8">
    <source>
        <dbReference type="EMBL" id="KAL2723341.1"/>
    </source>
</evidence>
<evidence type="ECO:0000259" key="7">
    <source>
        <dbReference type="Pfam" id="PF02782"/>
    </source>
</evidence>
<dbReference type="CDD" id="cd07782">
    <property type="entry name" value="ASKHA_NBD_FGGY_D-RBK"/>
    <property type="match status" value="1"/>
</dbReference>